<dbReference type="PANTHER" id="PTHR43646">
    <property type="entry name" value="GLYCOSYLTRANSFERASE"/>
    <property type="match status" value="1"/>
</dbReference>
<evidence type="ECO:0000313" key="11">
    <source>
        <dbReference type="EMBL" id="GAA1969319.1"/>
    </source>
</evidence>
<feature type="domain" description="Glycosyltransferase 2-like" evidence="10">
    <location>
        <begin position="15"/>
        <end position="138"/>
    </location>
</feature>
<dbReference type="SUPFAM" id="SSF53448">
    <property type="entry name" value="Nucleotide-diphospho-sugar transferases"/>
    <property type="match status" value="1"/>
</dbReference>
<dbReference type="EMBL" id="BAAAPB010000004">
    <property type="protein sequence ID" value="GAA1969319.1"/>
    <property type="molecule type" value="Genomic_DNA"/>
</dbReference>
<keyword evidence="12" id="KW-1185">Reference proteome</keyword>
<protein>
    <recommendedName>
        <fullName evidence="9">4,4'-diaponeurosporenoate glycosyltransferase</fullName>
    </recommendedName>
</protein>
<evidence type="ECO:0000256" key="7">
    <source>
        <dbReference type="ARBA" id="ARBA00037904"/>
    </source>
</evidence>
<gene>
    <name evidence="11" type="ORF">GCM10009798_32370</name>
</gene>
<evidence type="ECO:0000256" key="4">
    <source>
        <dbReference type="ARBA" id="ARBA00022679"/>
    </source>
</evidence>
<evidence type="ECO:0000256" key="1">
    <source>
        <dbReference type="ARBA" id="ARBA00004236"/>
    </source>
</evidence>
<comment type="subcellular location">
    <subcellularLocation>
        <location evidence="1">Cell membrane</location>
    </subcellularLocation>
</comment>
<evidence type="ECO:0000256" key="5">
    <source>
        <dbReference type="ARBA" id="ARBA00023136"/>
    </source>
</evidence>
<comment type="similarity">
    <text evidence="8">Belongs to the glycosyltransferase 2 family. CrtQ subfamily.</text>
</comment>
<evidence type="ECO:0000259" key="10">
    <source>
        <dbReference type="Pfam" id="PF00535"/>
    </source>
</evidence>
<keyword evidence="4" id="KW-0808">Transferase</keyword>
<dbReference type="Gene3D" id="3.90.550.10">
    <property type="entry name" value="Spore Coat Polysaccharide Biosynthesis Protein SpsA, Chain A"/>
    <property type="match status" value="1"/>
</dbReference>
<evidence type="ECO:0000256" key="3">
    <source>
        <dbReference type="ARBA" id="ARBA00022676"/>
    </source>
</evidence>
<dbReference type="PANTHER" id="PTHR43646:SF2">
    <property type="entry name" value="GLYCOSYLTRANSFERASE 2-LIKE DOMAIN-CONTAINING PROTEIN"/>
    <property type="match status" value="1"/>
</dbReference>
<dbReference type="InterPro" id="IPR029044">
    <property type="entry name" value="Nucleotide-diphossugar_trans"/>
</dbReference>
<keyword evidence="3" id="KW-0328">Glycosyltransferase</keyword>
<reference evidence="11 12" key="1">
    <citation type="journal article" date="2019" name="Int. J. Syst. Evol. Microbiol.">
        <title>The Global Catalogue of Microorganisms (GCM) 10K type strain sequencing project: providing services to taxonomists for standard genome sequencing and annotation.</title>
        <authorList>
            <consortium name="The Broad Institute Genomics Platform"/>
            <consortium name="The Broad Institute Genome Sequencing Center for Infectious Disease"/>
            <person name="Wu L."/>
            <person name="Ma J."/>
        </authorList>
    </citation>
    <scope>NUCLEOTIDE SEQUENCE [LARGE SCALE GENOMIC DNA]</scope>
    <source>
        <strain evidence="11 12">JCM 15309</strain>
    </source>
</reference>
<evidence type="ECO:0000313" key="12">
    <source>
        <dbReference type="Proteomes" id="UP001500571"/>
    </source>
</evidence>
<dbReference type="Proteomes" id="UP001500571">
    <property type="component" value="Unassembled WGS sequence"/>
</dbReference>
<comment type="pathway">
    <text evidence="7">Carotenoid biosynthesis; staphyloxanthin biosynthesis; staphyloxanthin from farnesyl diphosphate: step 4/5.</text>
</comment>
<evidence type="ECO:0000256" key="9">
    <source>
        <dbReference type="ARBA" id="ARBA00040345"/>
    </source>
</evidence>
<name>A0ABN2RIS8_9ACTN</name>
<evidence type="ECO:0000256" key="2">
    <source>
        <dbReference type="ARBA" id="ARBA00022475"/>
    </source>
</evidence>
<evidence type="ECO:0000256" key="8">
    <source>
        <dbReference type="ARBA" id="ARBA00038120"/>
    </source>
</evidence>
<dbReference type="Pfam" id="PF00535">
    <property type="entry name" value="Glycos_transf_2"/>
    <property type="match status" value="1"/>
</dbReference>
<keyword evidence="5" id="KW-0472">Membrane</keyword>
<comment type="function">
    <text evidence="6">Catalyzes the glycosylation of 4,4'-diaponeurosporenoate, i.e. the esterification of glucose at the C1'' position with the carboxyl group of 4,4'-diaponeurosporenic acid, to form glycosyl-4,4'-diaponeurosporenoate. This is a step in the biosynthesis of staphyloxanthin, an orange pigment present in most staphylococci strains.</text>
</comment>
<organism evidence="11 12">
    <name type="scientific">Nocardioides panacihumi</name>
    <dbReference type="NCBI Taxonomy" id="400774"/>
    <lineage>
        <taxon>Bacteria</taxon>
        <taxon>Bacillati</taxon>
        <taxon>Actinomycetota</taxon>
        <taxon>Actinomycetes</taxon>
        <taxon>Propionibacteriales</taxon>
        <taxon>Nocardioidaceae</taxon>
        <taxon>Nocardioides</taxon>
    </lineage>
</organism>
<keyword evidence="2" id="KW-1003">Cell membrane</keyword>
<proteinExistence type="inferred from homology"/>
<dbReference type="InterPro" id="IPR001173">
    <property type="entry name" value="Glyco_trans_2-like"/>
</dbReference>
<sequence length="287" mass="30822">MLPFMSESVRRALASVVIPAHNEARCLRGNLVKLLAGLPDGALDVLVVCNGCTDDTASVARSVPGVRVLEIPEPSKARAVEVGNLATSIFPRIHLDADVTLGGADVVRLIDALREDGVHAVAPERVVPTGESSWPVRAFYRVWQALPQVRDGLFGRGVVALSEAGQARVDALPAMMSDDLAMSEAFAEADRRIVPRAVVVVHPPRTVADLVRRRIRVATGNAQYDGSGASRTSTSISTLAVIGFRDPRVAVCVPVFLAVALRARWEARHAVRAADFTTWLRDESSRA</sequence>
<accession>A0ABN2RIS8</accession>
<evidence type="ECO:0000256" key="6">
    <source>
        <dbReference type="ARBA" id="ARBA00037281"/>
    </source>
</evidence>
<comment type="caution">
    <text evidence="11">The sequence shown here is derived from an EMBL/GenBank/DDBJ whole genome shotgun (WGS) entry which is preliminary data.</text>
</comment>